<proteinExistence type="predicted"/>
<dbReference type="Proteomes" id="UP000515158">
    <property type="component" value="Unplaced"/>
</dbReference>
<keyword evidence="1" id="KW-0732">Signal</keyword>
<keyword evidence="2" id="KW-1185">Reference proteome</keyword>
<evidence type="ECO:0000256" key="1">
    <source>
        <dbReference type="ARBA" id="ARBA00022729"/>
    </source>
</evidence>
<dbReference type="RefSeq" id="XP_034238270.1">
    <property type="nucleotide sequence ID" value="XM_034382379.1"/>
</dbReference>
<evidence type="ECO:0000313" key="2">
    <source>
        <dbReference type="Proteomes" id="UP000515158"/>
    </source>
</evidence>
<dbReference type="Gene3D" id="2.70.220.10">
    <property type="entry name" value="Ganglioside GM2 activator"/>
    <property type="match status" value="1"/>
</dbReference>
<dbReference type="AlphaFoldDB" id="A0A6P8YMB2"/>
<dbReference type="GeneID" id="117643461"/>
<dbReference type="InterPro" id="IPR036846">
    <property type="entry name" value="GM2-AP_sf"/>
</dbReference>
<reference evidence="3" key="1">
    <citation type="submission" date="2025-08" db="UniProtKB">
        <authorList>
            <consortium name="RefSeq"/>
        </authorList>
    </citation>
    <scope>IDENTIFICATION</scope>
    <source>
        <tissue evidence="3">Total insect</tissue>
    </source>
</reference>
<dbReference type="KEGG" id="tpal:117643461"/>
<dbReference type="OrthoDB" id="6620524at2759"/>
<sequence>MRPQKKYYIATYSAVRDRSNPDTWFYSFNTTTFLPCTDDYTLSVNLASWSSRGGWKDNAFQKTIAKPCTTVRSFFPREWRKAMVYVFNDPDRKCPFPPGTYTATNVSTQNDFTFPPSFFYGKFRGTGRVFTLAKELVGCVRFYFSIVPKHP</sequence>
<protein>
    <submittedName>
        <fullName evidence="3">Uncharacterized protein LOC117643461</fullName>
    </submittedName>
</protein>
<gene>
    <name evidence="3" type="primary">LOC117643461</name>
</gene>
<organism evidence="3">
    <name type="scientific">Thrips palmi</name>
    <name type="common">Melon thrips</name>
    <dbReference type="NCBI Taxonomy" id="161013"/>
    <lineage>
        <taxon>Eukaryota</taxon>
        <taxon>Metazoa</taxon>
        <taxon>Ecdysozoa</taxon>
        <taxon>Arthropoda</taxon>
        <taxon>Hexapoda</taxon>
        <taxon>Insecta</taxon>
        <taxon>Pterygota</taxon>
        <taxon>Neoptera</taxon>
        <taxon>Paraneoptera</taxon>
        <taxon>Thysanoptera</taxon>
        <taxon>Terebrantia</taxon>
        <taxon>Thripoidea</taxon>
        <taxon>Thripidae</taxon>
        <taxon>Thrips</taxon>
    </lineage>
</organism>
<accession>A0A6P8YMB2</accession>
<name>A0A6P8YMB2_THRPL</name>
<dbReference type="InParanoid" id="A0A6P8YMB2"/>
<evidence type="ECO:0000313" key="3">
    <source>
        <dbReference type="RefSeq" id="XP_034238270.1"/>
    </source>
</evidence>